<reference evidence="3" key="1">
    <citation type="submission" date="2017-01" db="EMBL/GenBank/DDBJ databases">
        <authorList>
            <person name="Wang Y."/>
            <person name="White M."/>
            <person name="Kvist S."/>
            <person name="Moncalvo J.-M."/>
        </authorList>
    </citation>
    <scope>NUCLEOTIDE SEQUENCE [LARGE SCALE GENOMIC DNA]</scope>
    <source>
        <strain evidence="3">COL-18-3</strain>
    </source>
</reference>
<proteinExistence type="predicted"/>
<sequence>MLPMSHQLPQPLHHHLVVLNFHLSICFYFFTSFDFVVCKRLNIIRQHFVKHFYMQTRPIVAATHVLLFMSKPQSILTPIIFLSLLLVPFFPLIIAFSLLPAAALTIPLISNLL</sequence>
<keyword evidence="1" id="KW-1133">Transmembrane helix</keyword>
<keyword evidence="3" id="KW-1185">Reference proteome</keyword>
<gene>
    <name evidence="2" type="ORF">AX774_g4375</name>
</gene>
<evidence type="ECO:0000313" key="2">
    <source>
        <dbReference type="EMBL" id="OMH82153.1"/>
    </source>
</evidence>
<organism evidence="2 3">
    <name type="scientific">Zancudomyces culisetae</name>
    <name type="common">Gut fungus</name>
    <name type="synonym">Smittium culisetae</name>
    <dbReference type="NCBI Taxonomy" id="1213189"/>
    <lineage>
        <taxon>Eukaryota</taxon>
        <taxon>Fungi</taxon>
        <taxon>Fungi incertae sedis</taxon>
        <taxon>Zoopagomycota</taxon>
        <taxon>Kickxellomycotina</taxon>
        <taxon>Harpellomycetes</taxon>
        <taxon>Harpellales</taxon>
        <taxon>Legeriomycetaceae</taxon>
        <taxon>Zancudomyces</taxon>
    </lineage>
</organism>
<evidence type="ECO:0000256" key="1">
    <source>
        <dbReference type="SAM" id="Phobius"/>
    </source>
</evidence>
<dbReference type="AlphaFoldDB" id="A0A1R1PMI9"/>
<accession>A0A1R1PMI9</accession>
<evidence type="ECO:0000313" key="3">
    <source>
        <dbReference type="Proteomes" id="UP000188320"/>
    </source>
</evidence>
<name>A0A1R1PMI9_ZANCU</name>
<dbReference type="EMBL" id="LSSK01000729">
    <property type="protein sequence ID" value="OMH82153.1"/>
    <property type="molecule type" value="Genomic_DNA"/>
</dbReference>
<keyword evidence="1" id="KW-0472">Membrane</keyword>
<keyword evidence="1" id="KW-0812">Transmembrane</keyword>
<protein>
    <submittedName>
        <fullName evidence="2">Uncharacterized protein</fullName>
    </submittedName>
</protein>
<comment type="caution">
    <text evidence="2">The sequence shown here is derived from an EMBL/GenBank/DDBJ whole genome shotgun (WGS) entry which is preliminary data.</text>
</comment>
<feature type="transmembrane region" description="Helical" evidence="1">
    <location>
        <begin position="12"/>
        <end position="31"/>
    </location>
</feature>
<feature type="transmembrane region" description="Helical" evidence="1">
    <location>
        <begin position="75"/>
        <end position="99"/>
    </location>
</feature>
<dbReference type="Proteomes" id="UP000188320">
    <property type="component" value="Unassembled WGS sequence"/>
</dbReference>